<dbReference type="RefSeq" id="WP_110126896.1">
    <property type="nucleotide sequence ID" value="NZ_QHLY01000012.1"/>
</dbReference>
<reference evidence="1 2" key="1">
    <citation type="submission" date="2018-05" db="EMBL/GenBank/DDBJ databases">
        <title>Genetic diversity of glacier-inhabiting Cryobacterium bacteria in China and description of Cryobacterium mengkeensis sp. nov. and Arthrobacter glacialis sp. nov.</title>
        <authorList>
            <person name="Liu Q."/>
            <person name="Xin Y.-H."/>
        </authorList>
    </citation>
    <scope>NUCLEOTIDE SEQUENCE [LARGE SCALE GENOMIC DNA]</scope>
    <source>
        <strain evidence="1 2">SK-1</strain>
    </source>
</reference>
<sequence>MTAEPVPAAPTAAAFQEELAGLASPEQRQKYRRYFPGDDSFVGVRMGDVFAVAGRALVMPVDQIELLLESPTHEVRAGACSIMGKAASHRSVSADRHRELYDLYLRRHDRIDSWDLVDLGAHQVVGSWLVDKPRDPLDRLAVSSFWPERRSAIVATAAFIKRRDIVDTLRLARTLVHDENDFVQKGAGWMLRYAGDVDRDALLVFLDENAAGMPRVMLRYAIEKLDPPVRAGYLAAARTP</sequence>
<proteinExistence type="predicted"/>
<dbReference type="CDD" id="cd06561">
    <property type="entry name" value="AlkD_like"/>
    <property type="match status" value="1"/>
</dbReference>
<dbReference type="InterPro" id="IPR014825">
    <property type="entry name" value="DNA_alkylation"/>
</dbReference>
<dbReference type="PANTHER" id="PTHR34070">
    <property type="entry name" value="ARMADILLO-TYPE FOLD"/>
    <property type="match status" value="1"/>
</dbReference>
<keyword evidence="2" id="KW-1185">Reference proteome</keyword>
<dbReference type="EMBL" id="QHLY01000012">
    <property type="protein sequence ID" value="PXA67211.1"/>
    <property type="molecule type" value="Genomic_DNA"/>
</dbReference>
<accession>A0A317ZL75</accession>
<evidence type="ECO:0000313" key="1">
    <source>
        <dbReference type="EMBL" id="PXA67211.1"/>
    </source>
</evidence>
<gene>
    <name evidence="1" type="ORF">CTB96_10650</name>
</gene>
<organism evidence="1 2">
    <name type="scientific">Cryobacterium arcticum</name>
    <dbReference type="NCBI Taxonomy" id="670052"/>
    <lineage>
        <taxon>Bacteria</taxon>
        <taxon>Bacillati</taxon>
        <taxon>Actinomycetota</taxon>
        <taxon>Actinomycetes</taxon>
        <taxon>Micrococcales</taxon>
        <taxon>Microbacteriaceae</taxon>
        <taxon>Cryobacterium</taxon>
    </lineage>
</organism>
<dbReference type="SUPFAM" id="SSF48371">
    <property type="entry name" value="ARM repeat"/>
    <property type="match status" value="1"/>
</dbReference>
<protein>
    <submittedName>
        <fullName evidence="1">DNA alkylation repair protein</fullName>
    </submittedName>
</protein>
<dbReference type="Gene3D" id="1.25.10.90">
    <property type="match status" value="1"/>
</dbReference>
<name>A0A317ZL75_9MICO</name>
<dbReference type="Proteomes" id="UP000246722">
    <property type="component" value="Unassembled WGS sequence"/>
</dbReference>
<dbReference type="PANTHER" id="PTHR34070:SF1">
    <property type="entry name" value="DNA ALKYLATION REPAIR PROTEIN"/>
    <property type="match status" value="1"/>
</dbReference>
<evidence type="ECO:0000313" key="2">
    <source>
        <dbReference type="Proteomes" id="UP000246722"/>
    </source>
</evidence>
<dbReference type="OrthoDB" id="9775346at2"/>
<dbReference type="Pfam" id="PF08713">
    <property type="entry name" value="DNA_alkylation"/>
    <property type="match status" value="1"/>
</dbReference>
<comment type="caution">
    <text evidence="1">The sequence shown here is derived from an EMBL/GenBank/DDBJ whole genome shotgun (WGS) entry which is preliminary data.</text>
</comment>
<dbReference type="InterPro" id="IPR016024">
    <property type="entry name" value="ARM-type_fold"/>
</dbReference>
<dbReference type="AlphaFoldDB" id="A0A317ZL75"/>